<evidence type="ECO:0000313" key="2">
    <source>
        <dbReference type="EMBL" id="MET3601738.1"/>
    </source>
</evidence>
<gene>
    <name evidence="2" type="ORF">ABID12_003700</name>
</gene>
<keyword evidence="3" id="KW-1185">Reference proteome</keyword>
<evidence type="ECO:0008006" key="4">
    <source>
        <dbReference type="Google" id="ProtNLM"/>
    </source>
</evidence>
<name>A0ABV2IFM5_9HYPH</name>
<dbReference type="Proteomes" id="UP001549164">
    <property type="component" value="Unassembled WGS sequence"/>
</dbReference>
<feature type="region of interest" description="Disordered" evidence="1">
    <location>
        <begin position="42"/>
        <end position="73"/>
    </location>
</feature>
<protein>
    <recommendedName>
        <fullName evidence="4">DNA-binding protein</fullName>
    </recommendedName>
</protein>
<proteinExistence type="predicted"/>
<dbReference type="EMBL" id="JBEPLY010000016">
    <property type="protein sequence ID" value="MET3601738.1"/>
    <property type="molecule type" value="Genomic_DNA"/>
</dbReference>
<sequence>MTGVDPLALAKAENDAEERNFAVAEAIEKAFRKNGVAFIEDGENGFGPGVRLLRSSEQRRSIRPEDLNSANDG</sequence>
<accession>A0ABV2IFM5</accession>
<evidence type="ECO:0000313" key="3">
    <source>
        <dbReference type="Proteomes" id="UP001549164"/>
    </source>
</evidence>
<comment type="caution">
    <text evidence="2">The sequence shown here is derived from an EMBL/GenBank/DDBJ whole genome shotgun (WGS) entry which is preliminary data.</text>
</comment>
<organism evidence="2 3">
    <name type="scientific">Martelella mangrovi</name>
    <dbReference type="NCBI Taxonomy" id="1397477"/>
    <lineage>
        <taxon>Bacteria</taxon>
        <taxon>Pseudomonadati</taxon>
        <taxon>Pseudomonadota</taxon>
        <taxon>Alphaproteobacteria</taxon>
        <taxon>Hyphomicrobiales</taxon>
        <taxon>Aurantimonadaceae</taxon>
        <taxon>Martelella</taxon>
    </lineage>
</organism>
<feature type="compositionally biased region" description="Basic and acidic residues" evidence="1">
    <location>
        <begin position="54"/>
        <end position="66"/>
    </location>
</feature>
<reference evidence="2 3" key="1">
    <citation type="submission" date="2024-06" db="EMBL/GenBank/DDBJ databases">
        <title>Genomic Encyclopedia of Type Strains, Phase IV (KMG-IV): sequencing the most valuable type-strain genomes for metagenomic binning, comparative biology and taxonomic classification.</title>
        <authorList>
            <person name="Goeker M."/>
        </authorList>
    </citation>
    <scope>NUCLEOTIDE SEQUENCE [LARGE SCALE GENOMIC DNA]</scope>
    <source>
        <strain evidence="2 3">DSM 28102</strain>
    </source>
</reference>
<evidence type="ECO:0000256" key="1">
    <source>
        <dbReference type="SAM" id="MobiDB-lite"/>
    </source>
</evidence>